<keyword evidence="3" id="KW-1003">Cell membrane</keyword>
<dbReference type="PANTHER" id="PTHR11040:SF211">
    <property type="entry name" value="ZINC TRANSPORTER ZIP11"/>
    <property type="match status" value="1"/>
</dbReference>
<accession>A0A448V3A7</accession>
<keyword evidence="4 8" id="KW-0812">Transmembrane</keyword>
<name>A0A448V3A7_9FIRM</name>
<evidence type="ECO:0000256" key="1">
    <source>
        <dbReference type="ARBA" id="ARBA00004651"/>
    </source>
</evidence>
<keyword evidence="10" id="KW-1185">Reference proteome</keyword>
<feature type="transmembrane region" description="Helical" evidence="8">
    <location>
        <begin position="147"/>
        <end position="166"/>
    </location>
</feature>
<evidence type="ECO:0000256" key="8">
    <source>
        <dbReference type="SAM" id="Phobius"/>
    </source>
</evidence>
<feature type="transmembrane region" description="Helical" evidence="8">
    <location>
        <begin position="178"/>
        <end position="200"/>
    </location>
</feature>
<evidence type="ECO:0000256" key="4">
    <source>
        <dbReference type="ARBA" id="ARBA00022692"/>
    </source>
</evidence>
<dbReference type="PANTHER" id="PTHR11040">
    <property type="entry name" value="ZINC/IRON TRANSPORTER"/>
    <property type="match status" value="1"/>
</dbReference>
<dbReference type="AlphaFoldDB" id="A0A448V3A7"/>
<comment type="similarity">
    <text evidence="2">Belongs to the ZIP transporter (TC 2.A.5) family.</text>
</comment>
<dbReference type="GO" id="GO:0005385">
    <property type="term" value="F:zinc ion transmembrane transporter activity"/>
    <property type="evidence" value="ECO:0007669"/>
    <property type="project" value="TreeGrafter"/>
</dbReference>
<evidence type="ECO:0000256" key="6">
    <source>
        <dbReference type="ARBA" id="ARBA00022989"/>
    </source>
</evidence>
<dbReference type="InterPro" id="IPR003689">
    <property type="entry name" value="ZIP"/>
</dbReference>
<evidence type="ECO:0000256" key="7">
    <source>
        <dbReference type="ARBA" id="ARBA00023136"/>
    </source>
</evidence>
<dbReference type="EMBL" id="LR134523">
    <property type="protein sequence ID" value="VEJ36273.1"/>
    <property type="molecule type" value="Genomic_DNA"/>
</dbReference>
<dbReference type="GO" id="GO:0005886">
    <property type="term" value="C:plasma membrane"/>
    <property type="evidence" value="ECO:0007669"/>
    <property type="project" value="UniProtKB-SubCell"/>
</dbReference>
<dbReference type="KEGG" id="piv:NCTC13079_01477"/>
<keyword evidence="5" id="KW-0862">Zinc</keyword>
<evidence type="ECO:0000256" key="5">
    <source>
        <dbReference type="ARBA" id="ARBA00022833"/>
    </source>
</evidence>
<keyword evidence="6 8" id="KW-1133">Transmembrane helix</keyword>
<feature type="transmembrane region" description="Helical" evidence="8">
    <location>
        <begin position="238"/>
        <end position="257"/>
    </location>
</feature>
<feature type="transmembrane region" description="Helical" evidence="8">
    <location>
        <begin position="38"/>
        <end position="56"/>
    </location>
</feature>
<feature type="transmembrane region" description="Helical" evidence="8">
    <location>
        <begin position="6"/>
        <end position="26"/>
    </location>
</feature>
<gene>
    <name evidence="9" type="primary">zupT_2</name>
    <name evidence="9" type="ORF">NCTC13079_01477</name>
</gene>
<dbReference type="RefSeq" id="WP_232006472.1">
    <property type="nucleotide sequence ID" value="NZ_JAUSWF010000004.1"/>
</dbReference>
<keyword evidence="7 8" id="KW-0472">Membrane</keyword>
<organism evidence="9 10">
    <name type="scientific">Aedoeadaptatus ivorii</name>
    <dbReference type="NCBI Taxonomy" id="54006"/>
    <lineage>
        <taxon>Bacteria</taxon>
        <taxon>Bacillati</taxon>
        <taxon>Bacillota</taxon>
        <taxon>Tissierellia</taxon>
        <taxon>Tissierellales</taxon>
        <taxon>Peptoniphilaceae</taxon>
        <taxon>Aedoeadaptatus</taxon>
    </lineage>
</organism>
<comment type="subcellular location">
    <subcellularLocation>
        <location evidence="1">Cell membrane</location>
        <topology evidence="1">Multi-pass membrane protein</topology>
    </subcellularLocation>
</comment>
<dbReference type="Pfam" id="PF02535">
    <property type="entry name" value="Zip"/>
    <property type="match status" value="1"/>
</dbReference>
<dbReference type="Proteomes" id="UP000269544">
    <property type="component" value="Chromosome"/>
</dbReference>
<feature type="transmembrane region" description="Helical" evidence="8">
    <location>
        <begin position="206"/>
        <end position="226"/>
    </location>
</feature>
<proteinExistence type="inferred from homology"/>
<evidence type="ECO:0000256" key="2">
    <source>
        <dbReference type="ARBA" id="ARBA00006939"/>
    </source>
</evidence>
<reference evidence="9 10" key="1">
    <citation type="submission" date="2018-12" db="EMBL/GenBank/DDBJ databases">
        <authorList>
            <consortium name="Pathogen Informatics"/>
        </authorList>
    </citation>
    <scope>NUCLEOTIDE SEQUENCE [LARGE SCALE GENOMIC DNA]</scope>
    <source>
        <strain evidence="9 10">NCTC13079</strain>
    </source>
</reference>
<evidence type="ECO:0000313" key="9">
    <source>
        <dbReference type="EMBL" id="VEJ36273.1"/>
    </source>
</evidence>
<protein>
    <submittedName>
        <fullName evidence="9">Zinc transporter ZupT</fullName>
    </submittedName>
</protein>
<sequence>MELSILRTIFTPLLGTTLGAASVLFFHERIDKRAERAMNGFAAGVMVAASVWSLLIPALDRTTSMGKFAFFPVVAGFWLGTLFMLALDRMVPHLHGKSEEGPETGLDRSTMLLLAVTIHNIPEGMALGVVIAGWLSGGVSISEGAALALAVGLAIQNFPEGAIVSLPMHARGMKREKAFINGFLSGVVEPVATVITMVLASRVLPFMAYSLSFAAGVMVYVVVEELIPETAEGTHSNIGVLAFAAGFTLMMTLDIALG</sequence>
<feature type="transmembrane region" description="Helical" evidence="8">
    <location>
        <begin position="112"/>
        <end position="135"/>
    </location>
</feature>
<feature type="transmembrane region" description="Helical" evidence="8">
    <location>
        <begin position="68"/>
        <end position="87"/>
    </location>
</feature>
<evidence type="ECO:0000256" key="3">
    <source>
        <dbReference type="ARBA" id="ARBA00022475"/>
    </source>
</evidence>
<evidence type="ECO:0000313" key="10">
    <source>
        <dbReference type="Proteomes" id="UP000269544"/>
    </source>
</evidence>